<organism evidence="2 3">
    <name type="scientific">Caminicella sporogenes DSM 14501</name>
    <dbReference type="NCBI Taxonomy" id="1121266"/>
    <lineage>
        <taxon>Bacteria</taxon>
        <taxon>Bacillati</taxon>
        <taxon>Bacillota</taxon>
        <taxon>Clostridia</taxon>
        <taxon>Peptostreptococcales</taxon>
        <taxon>Caminicellaceae</taxon>
        <taxon>Caminicella</taxon>
    </lineage>
</organism>
<dbReference type="EMBL" id="FRAJ01000011">
    <property type="protein sequence ID" value="SHK20710.1"/>
    <property type="molecule type" value="Genomic_DNA"/>
</dbReference>
<accession>A0A1M6QKS2</accession>
<dbReference type="RefSeq" id="WP_072967220.1">
    <property type="nucleotide sequence ID" value="NZ_FRAJ01000011.1"/>
</dbReference>
<sequence length="831" mass="98649">MINYRKIINPILLESKNILEDILLPLHKRQGFIQNPIPSIPLYFYRYIGIKENEREYFDDLHNLDMKLSNLNNLYLKITNGLPLPINNEIVNKTIPMWNNIKNFDMTKKDYIMTSLINLNTLPKFKDNLLNNSVVEAFKTVFNLYIIREQNINITKIKNFSLKLLTWINKYTPKLFNNFEYSNSKTEIYNPKLIFYGNIKRHEIYFLIFLSLLGCDILYINSHSDGDFDLIDRKKTYSKVFRLPKTAPLKKFPENSKKENVLSIKNNNIINTSNKNLKITEEINFENIINTSLKTSNNLFEDITTPLNKRSGFISHPIPIIPIYFYRYIGINEIEEEYYNELFRLDKKLSQFENLYIKFTDRIPAIANNELINKTNSIWKHFDNFDSSQIDVLVYLFKESDAFIKTKDNILNNSIIQNFKYILNLYVQNEKNINLTKIKNFSLKLLGWIYEYALTLFDNFNYSNREQIDIYNPKILYYGEIKSHEVYFLILMSKLGCDILYINSFSDSNFPLIDKDNKHSKIIELPKKSALKEFPKSEILIRYETEAFKASREISNIIYSEQDGLYKPWQFETYYIQPVTLKTTYDELKILWNEEARLRSGFKIENNTVYIPNLFAKISGVYKDIQTYWNEFVNFKNSENTLFIPSIPFTNKLYSGSDLYFSKSLFNKDGSVDKNRLFESSLYKFSYLKTPLQNTIINKINDLFKLPIFNKTIDFEFKQIILLTILNMDKRYLNLIQLFDYPFKIPKLIIYDNNENIFSLEDSIIIGFLYLMGFDILIFTPTGYNNIEQRLSEKYYDIHKLESIAFDLSLPDFNNLNKNKRKSFFADLFGL</sequence>
<protein>
    <submittedName>
        <fullName evidence="2">Putative component of 'biosynthetic module</fullName>
    </submittedName>
</protein>
<evidence type="ECO:0000313" key="2">
    <source>
        <dbReference type="EMBL" id="SHK20710.1"/>
    </source>
</evidence>
<keyword evidence="3" id="KW-1185">Reference proteome</keyword>
<dbReference type="Pfam" id="PF14266">
    <property type="entry name" value="YceG_bac"/>
    <property type="match status" value="3"/>
</dbReference>
<feature type="domain" description="Putative component of 'biosynthetic module'" evidence="1">
    <location>
        <begin position="15"/>
        <end position="258"/>
    </location>
</feature>
<proteinExistence type="predicted"/>
<dbReference type="AlphaFoldDB" id="A0A1M6QKS2"/>
<reference evidence="2 3" key="1">
    <citation type="submission" date="2016-11" db="EMBL/GenBank/DDBJ databases">
        <authorList>
            <person name="Jaros S."/>
            <person name="Januszkiewicz K."/>
            <person name="Wedrychowicz H."/>
        </authorList>
    </citation>
    <scope>NUCLEOTIDE SEQUENCE [LARGE SCALE GENOMIC DNA]</scope>
    <source>
        <strain evidence="2 3">DSM 14501</strain>
    </source>
</reference>
<dbReference type="STRING" id="1121266.SAMN02745883_01538"/>
<feature type="domain" description="Putative component of 'biosynthetic module'" evidence="1">
    <location>
        <begin position="294"/>
        <end position="559"/>
    </location>
</feature>
<feature type="domain" description="Putative component of 'biosynthetic module'" evidence="1">
    <location>
        <begin position="582"/>
        <end position="819"/>
    </location>
</feature>
<name>A0A1M6QKS2_9FIRM</name>
<evidence type="ECO:0000313" key="3">
    <source>
        <dbReference type="Proteomes" id="UP000184082"/>
    </source>
</evidence>
<gene>
    <name evidence="2" type="ORF">SAMN02745883_01538</name>
</gene>
<dbReference type="InterPro" id="IPR025647">
    <property type="entry name" value="YceG_bac"/>
</dbReference>
<evidence type="ECO:0000259" key="1">
    <source>
        <dbReference type="Pfam" id="PF14266"/>
    </source>
</evidence>
<dbReference type="Proteomes" id="UP000184082">
    <property type="component" value="Unassembled WGS sequence"/>
</dbReference>